<dbReference type="InterPro" id="IPR027417">
    <property type="entry name" value="P-loop_NTPase"/>
</dbReference>
<name>A0A1Q9BVT0_SYMMI</name>
<dbReference type="SUPFAM" id="SSF52540">
    <property type="entry name" value="P-loop containing nucleoside triphosphate hydrolases"/>
    <property type="match status" value="1"/>
</dbReference>
<feature type="region of interest" description="Disordered" evidence="1">
    <location>
        <begin position="256"/>
        <end position="358"/>
    </location>
</feature>
<proteinExistence type="predicted"/>
<feature type="compositionally biased region" description="Low complexity" evidence="1">
    <location>
        <begin position="221"/>
        <end position="230"/>
    </location>
</feature>
<sequence length="852" mass="94624">MSGDEAFFDALVRRHREQWAREGRLEEVEAKSRLILGFLEQKAMEEEDKAEGEKKEDNPKAESAKKEDNPKAESAKKEKKDEYLAFSFNSSSECPVLPLQFLRLLNSASRDILEARALAVKLVLSATHRIGEKCGFRIFSGSAQSCYRQMMRLVHPDRCSDPRATEAVQELQRFEPLLSNSDPESLRQGPMTDLETLLDQAIPPELKQSGESEPPQPASQPQPATTAAPAVRKGVPKPKAAPVGFTLERFMKHMKAASVAQPREPAVAKPGEPVAESSEVAEAAAKVAERSEPEPAAAVAECSEPEPTAAKVAERSEPEPAAAKVAEPTAAVAESSESESAAEEASAEPEPFVNGKLGEPLKEYRDHVAAKQDFEQYGPDCPQEAVKRFRDCLYRDEKDASNFNPYWLVVEFPSGTSVMPLDEWNGAMAFCLRNGDPTCFVLVSKNKGVAVRADNVFKVKKAAYYRAKDQDAAEFSPRAALRSLEHLDPVGFVTHMAKLEDRFGGDSALRTRKRKATSQDEYIYVQREALNKLRKAVDDEKEAKAMLAKTTLSIADFNYESCQCWYWDEPSGCKRSVPLDQAVAMAIQTKRTIVLYGPPGRGKSPFAKALAGWYMKHVLNGKIDEMIFTGTVDSLRKAHQFNLLQDGRPLIFDDLLANRQNVGSQGGGPDFVKQLLGISRDDRATLQSRYADMQIPQDCLRILTVQDVDKEFCGDLRDKPILQHFDVDSRAILKRMIAIFVPEGILKNEVLQGRVESDQESIARTRRLPRNFDLTGPARSAPVQDPEPLAASVRTCVVHRCAGFFDTAQECLLPHPLIARSFHDFHTFQGFRAGVGRAPKADVESVEKWSSW</sequence>
<feature type="compositionally biased region" description="Acidic residues" evidence="1">
    <location>
        <begin position="336"/>
        <end position="347"/>
    </location>
</feature>
<feature type="region of interest" description="Disordered" evidence="1">
    <location>
        <begin position="206"/>
        <end position="240"/>
    </location>
</feature>
<evidence type="ECO:0008006" key="4">
    <source>
        <dbReference type="Google" id="ProtNLM"/>
    </source>
</evidence>
<dbReference type="AlphaFoldDB" id="A0A1Q9BVT0"/>
<protein>
    <recommendedName>
        <fullName evidence="4">AAA+ ATPase domain-containing protein</fullName>
    </recommendedName>
</protein>
<feature type="compositionally biased region" description="Basic and acidic residues" evidence="1">
    <location>
        <begin position="51"/>
        <end position="76"/>
    </location>
</feature>
<evidence type="ECO:0000313" key="3">
    <source>
        <dbReference type="Proteomes" id="UP000186817"/>
    </source>
</evidence>
<accession>A0A1Q9BVT0</accession>
<dbReference type="EMBL" id="LSRX01003194">
    <property type="protein sequence ID" value="OLP74797.1"/>
    <property type="molecule type" value="Genomic_DNA"/>
</dbReference>
<evidence type="ECO:0000256" key="1">
    <source>
        <dbReference type="SAM" id="MobiDB-lite"/>
    </source>
</evidence>
<feature type="compositionally biased region" description="Low complexity" evidence="1">
    <location>
        <begin position="272"/>
        <end position="286"/>
    </location>
</feature>
<gene>
    <name evidence="2" type="ORF">AK812_SmicGene45561</name>
</gene>
<evidence type="ECO:0000313" key="2">
    <source>
        <dbReference type="EMBL" id="OLP74797.1"/>
    </source>
</evidence>
<keyword evidence="3" id="KW-1185">Reference proteome</keyword>
<reference evidence="2 3" key="1">
    <citation type="submission" date="2016-02" db="EMBL/GenBank/DDBJ databases">
        <title>Genome analysis of coral dinoflagellate symbionts highlights evolutionary adaptations to a symbiotic lifestyle.</title>
        <authorList>
            <person name="Aranda M."/>
            <person name="Li Y."/>
            <person name="Liew Y.J."/>
            <person name="Baumgarten S."/>
            <person name="Simakov O."/>
            <person name="Wilson M."/>
            <person name="Piel J."/>
            <person name="Ashoor H."/>
            <person name="Bougouffa S."/>
            <person name="Bajic V.B."/>
            <person name="Ryu T."/>
            <person name="Ravasi T."/>
            <person name="Bayer T."/>
            <person name="Micklem G."/>
            <person name="Kim H."/>
            <person name="Bhak J."/>
            <person name="Lajeunesse T.C."/>
            <person name="Voolstra C.R."/>
        </authorList>
    </citation>
    <scope>NUCLEOTIDE SEQUENCE [LARGE SCALE GENOMIC DNA]</scope>
    <source>
        <strain evidence="2 3">CCMP2467</strain>
    </source>
</reference>
<feature type="region of interest" description="Disordered" evidence="1">
    <location>
        <begin position="44"/>
        <end position="76"/>
    </location>
</feature>
<dbReference type="OrthoDB" id="427471at2759"/>
<dbReference type="Proteomes" id="UP000186817">
    <property type="component" value="Unassembled WGS sequence"/>
</dbReference>
<comment type="caution">
    <text evidence="2">The sequence shown here is derived from an EMBL/GenBank/DDBJ whole genome shotgun (WGS) entry which is preliminary data.</text>
</comment>
<organism evidence="2 3">
    <name type="scientific">Symbiodinium microadriaticum</name>
    <name type="common">Dinoflagellate</name>
    <name type="synonym">Zooxanthella microadriatica</name>
    <dbReference type="NCBI Taxonomy" id="2951"/>
    <lineage>
        <taxon>Eukaryota</taxon>
        <taxon>Sar</taxon>
        <taxon>Alveolata</taxon>
        <taxon>Dinophyceae</taxon>
        <taxon>Suessiales</taxon>
        <taxon>Symbiodiniaceae</taxon>
        <taxon>Symbiodinium</taxon>
    </lineage>
</organism>
<feature type="compositionally biased region" description="Low complexity" evidence="1">
    <location>
        <begin position="319"/>
        <end position="335"/>
    </location>
</feature>